<organism evidence="1">
    <name type="scientific">Cupriavidus necator</name>
    <name type="common">Alcaligenes eutrophus</name>
    <name type="synonym">Ralstonia eutropha</name>
    <dbReference type="NCBI Taxonomy" id="106590"/>
    <lineage>
        <taxon>Bacteria</taxon>
        <taxon>Pseudomonadati</taxon>
        <taxon>Pseudomonadota</taxon>
        <taxon>Betaproteobacteria</taxon>
        <taxon>Burkholderiales</taxon>
        <taxon>Burkholderiaceae</taxon>
        <taxon>Cupriavidus</taxon>
    </lineage>
</organism>
<gene>
    <name evidence="1" type="ORF">CNECB9_3480095</name>
</gene>
<protein>
    <recommendedName>
        <fullName evidence="2">Porin</fullName>
    </recommendedName>
</protein>
<reference evidence="1" key="1">
    <citation type="submission" date="2016-09" db="EMBL/GenBank/DDBJ databases">
        <authorList>
            <person name="Capua I."/>
            <person name="De Benedictis P."/>
            <person name="Joannis T."/>
            <person name="Lombin L.H."/>
            <person name="Cattoli G."/>
        </authorList>
    </citation>
    <scope>NUCLEOTIDE SEQUENCE</scope>
    <source>
        <strain evidence="1">B9</strain>
    </source>
</reference>
<proteinExistence type="predicted"/>
<evidence type="ECO:0008006" key="2">
    <source>
        <dbReference type="Google" id="ProtNLM"/>
    </source>
</evidence>
<sequence length="49" mass="4842">MDKHYAAALLAVAAPFAAPIASGQSSATLYGLADIGGRAFNHANANGTP</sequence>
<dbReference type="EMBL" id="FMSH01000277">
    <property type="protein sequence ID" value="SCU76938.1"/>
    <property type="molecule type" value="Genomic_DNA"/>
</dbReference>
<dbReference type="RefSeq" id="WP_340526645.1">
    <property type="nucleotide sequence ID" value="NZ_FMSH01000277.1"/>
</dbReference>
<accession>A0A1K0IIQ3</accession>
<evidence type="ECO:0000313" key="1">
    <source>
        <dbReference type="EMBL" id="SCU76938.1"/>
    </source>
</evidence>
<dbReference type="AlphaFoldDB" id="A0A1K0IIQ3"/>
<name>A0A1K0IIQ3_CUPNE</name>